<organism evidence="3 4">
    <name type="scientific">Rubinisphaera italica</name>
    <dbReference type="NCBI Taxonomy" id="2527969"/>
    <lineage>
        <taxon>Bacteria</taxon>
        <taxon>Pseudomonadati</taxon>
        <taxon>Planctomycetota</taxon>
        <taxon>Planctomycetia</taxon>
        <taxon>Planctomycetales</taxon>
        <taxon>Planctomycetaceae</taxon>
        <taxon>Rubinisphaera</taxon>
    </lineage>
</organism>
<name>A0A5C5XFC4_9PLAN</name>
<dbReference type="InterPro" id="IPR015943">
    <property type="entry name" value="WD40/YVTN_repeat-like_dom_sf"/>
</dbReference>
<evidence type="ECO:0000256" key="1">
    <source>
        <dbReference type="SAM" id="SignalP"/>
    </source>
</evidence>
<dbReference type="Proteomes" id="UP000316095">
    <property type="component" value="Unassembled WGS sequence"/>
</dbReference>
<dbReference type="Gene3D" id="2.130.10.10">
    <property type="entry name" value="YVTN repeat-like/Quinoprotein amine dehydrogenase"/>
    <property type="match status" value="2"/>
</dbReference>
<proteinExistence type="predicted"/>
<dbReference type="OrthoDB" id="244732at2"/>
<dbReference type="EMBL" id="SJPG01000001">
    <property type="protein sequence ID" value="TWT61757.1"/>
    <property type="molecule type" value="Genomic_DNA"/>
</dbReference>
<protein>
    <submittedName>
        <fullName evidence="3">PQQ enzyme repeat protein</fullName>
    </submittedName>
</protein>
<dbReference type="Pfam" id="PF13360">
    <property type="entry name" value="PQQ_2"/>
    <property type="match status" value="1"/>
</dbReference>
<dbReference type="PANTHER" id="PTHR34512">
    <property type="entry name" value="CELL SURFACE PROTEIN"/>
    <property type="match status" value="1"/>
</dbReference>
<evidence type="ECO:0000259" key="2">
    <source>
        <dbReference type="Pfam" id="PF13360"/>
    </source>
</evidence>
<dbReference type="PANTHER" id="PTHR34512:SF30">
    <property type="entry name" value="OUTER MEMBRANE PROTEIN ASSEMBLY FACTOR BAMB"/>
    <property type="match status" value="1"/>
</dbReference>
<dbReference type="AlphaFoldDB" id="A0A5C5XFC4"/>
<evidence type="ECO:0000313" key="3">
    <source>
        <dbReference type="EMBL" id="TWT61757.1"/>
    </source>
</evidence>
<sequence precursor="true">MKFAVIIIVQSLFCSVCFAQSSNWPQASGPEGNYQHSQGKAAISWSVTRNENIRWKTTLPEGGQSSPIVWGNYLFITINEPWPVDSPQPAQGANAVGYCLNSKTGEILWSINLPGTNPLKYAGIFSDSTSPSPVTDGRHVWFFNASGMMGCWDFDGREVWSRKWAPRTRHHSRQFEPILYEDTLLYVEVLNKEGADVGMHGKFPPGTDLKQYWTCLHAYDKLTGQLKWTDQSGTSIHNTPTMGILRDGRKAILHGRGGGHAPLEMPYGMSLTALDGPRTGEEIWNYEIPKGSAHYTSPWNETYCCWFHGNQHLVLDTQTGQLLRSQTLDQNVSLCRFDREVGEYITESDTSLKINRRPAETPTTKMANLLVGSYHYFLTHESHCIGRIDVETGHVEYLEVPLQVVRNVHGSEEYLWDKALLNDSLNSRGVDIGKVDARSKGTGWGHVSAATPIAIGDCIYFTTMLGITYVLDRNAKRLDQNALLSINDLGPAGQTWSLTQPTFANGCLYTRTMKEVICIELGE</sequence>
<dbReference type="InterPro" id="IPR011047">
    <property type="entry name" value="Quinoprotein_ADH-like_sf"/>
</dbReference>
<feature type="signal peptide" evidence="1">
    <location>
        <begin position="1"/>
        <end position="19"/>
    </location>
</feature>
<comment type="caution">
    <text evidence="3">The sequence shown here is derived from an EMBL/GenBank/DDBJ whole genome shotgun (WGS) entry which is preliminary data.</text>
</comment>
<keyword evidence="1" id="KW-0732">Signal</keyword>
<accession>A0A5C5XFC4</accession>
<reference evidence="3 4" key="1">
    <citation type="submission" date="2019-02" db="EMBL/GenBank/DDBJ databases">
        <title>Deep-cultivation of Planctomycetes and their phenomic and genomic characterization uncovers novel biology.</title>
        <authorList>
            <person name="Wiegand S."/>
            <person name="Jogler M."/>
            <person name="Boedeker C."/>
            <person name="Pinto D."/>
            <person name="Vollmers J."/>
            <person name="Rivas-Marin E."/>
            <person name="Kohn T."/>
            <person name="Peeters S.H."/>
            <person name="Heuer A."/>
            <person name="Rast P."/>
            <person name="Oberbeckmann S."/>
            <person name="Bunk B."/>
            <person name="Jeske O."/>
            <person name="Meyerdierks A."/>
            <person name="Storesund J.E."/>
            <person name="Kallscheuer N."/>
            <person name="Luecker S."/>
            <person name="Lage O.M."/>
            <person name="Pohl T."/>
            <person name="Merkel B.J."/>
            <person name="Hornburger P."/>
            <person name="Mueller R.-W."/>
            <person name="Bruemmer F."/>
            <person name="Labrenz M."/>
            <person name="Spormann A.M."/>
            <person name="Op Den Camp H."/>
            <person name="Overmann J."/>
            <person name="Amann R."/>
            <person name="Jetten M.S.M."/>
            <person name="Mascher T."/>
            <person name="Medema M.H."/>
            <person name="Devos D.P."/>
            <person name="Kaster A.-K."/>
            <person name="Ovreas L."/>
            <person name="Rohde M."/>
            <person name="Galperin M.Y."/>
            <person name="Jogler C."/>
        </authorList>
    </citation>
    <scope>NUCLEOTIDE SEQUENCE [LARGE SCALE GENOMIC DNA]</scope>
    <source>
        <strain evidence="3 4">Pan54</strain>
    </source>
</reference>
<dbReference type="SUPFAM" id="SSF50998">
    <property type="entry name" value="Quinoprotein alcohol dehydrogenase-like"/>
    <property type="match status" value="1"/>
</dbReference>
<keyword evidence="4" id="KW-1185">Reference proteome</keyword>
<feature type="domain" description="Pyrrolo-quinoline quinone repeat" evidence="2">
    <location>
        <begin position="98"/>
        <end position="291"/>
    </location>
</feature>
<feature type="chain" id="PRO_5022708282" evidence="1">
    <location>
        <begin position="20"/>
        <end position="523"/>
    </location>
</feature>
<dbReference type="RefSeq" id="WP_146503703.1">
    <property type="nucleotide sequence ID" value="NZ_SJPG01000001.1"/>
</dbReference>
<evidence type="ECO:0000313" key="4">
    <source>
        <dbReference type="Proteomes" id="UP000316095"/>
    </source>
</evidence>
<gene>
    <name evidence="3" type="ORF">Pan54_24940</name>
</gene>
<dbReference type="InterPro" id="IPR002372">
    <property type="entry name" value="PQQ_rpt_dom"/>
</dbReference>